<gene>
    <name evidence="2" type="ORF">PSNMU_V1.4_AUG-EV-PASAV3_0069700</name>
</gene>
<protein>
    <submittedName>
        <fullName evidence="2">Uncharacterized protein</fullName>
    </submittedName>
</protein>
<feature type="region of interest" description="Disordered" evidence="1">
    <location>
        <begin position="71"/>
        <end position="92"/>
    </location>
</feature>
<evidence type="ECO:0000256" key="1">
    <source>
        <dbReference type="SAM" id="MobiDB-lite"/>
    </source>
</evidence>
<keyword evidence="3" id="KW-1185">Reference proteome</keyword>
<accession>A0A448ZDI1</accession>
<dbReference type="Proteomes" id="UP000291116">
    <property type="component" value="Unassembled WGS sequence"/>
</dbReference>
<dbReference type="AlphaFoldDB" id="A0A448ZDI1"/>
<feature type="compositionally biased region" description="Polar residues" evidence="1">
    <location>
        <begin position="19"/>
        <end position="31"/>
    </location>
</feature>
<feature type="region of interest" description="Disordered" evidence="1">
    <location>
        <begin position="1"/>
        <end position="34"/>
    </location>
</feature>
<dbReference type="EMBL" id="CAACVS010000258">
    <property type="protein sequence ID" value="VEU40095.1"/>
    <property type="molecule type" value="Genomic_DNA"/>
</dbReference>
<reference evidence="2 3" key="1">
    <citation type="submission" date="2019-01" db="EMBL/GenBank/DDBJ databases">
        <authorList>
            <person name="Ferrante I. M."/>
        </authorList>
    </citation>
    <scope>NUCLEOTIDE SEQUENCE [LARGE SCALE GENOMIC DNA]</scope>
    <source>
        <strain evidence="2 3">B856</strain>
    </source>
</reference>
<evidence type="ECO:0000313" key="3">
    <source>
        <dbReference type="Proteomes" id="UP000291116"/>
    </source>
</evidence>
<sequence length="255" mass="26896">MLPPMVGAPAAGPDPPQESAASQDPPTNVSQAILLPPQSEAPEIIMEVASIITVASSLPAAAADSLTQNPASSVAVGHPSPGERALSASEEQRSAMLSSVHPSPRNSMQVGPDHGLVKEQLPFALAPEACNTRLRCGGWGCFNNEASTDLGLVRPRSMAALWAPLASHSFAYGQRNCEENLARVGCMGGWFGGRPLLRPAEGDSSDAKAGVQDAAARANAKLCVENFILLGRFFCHVFDNIKVSIRYCCFFHSFI</sequence>
<organism evidence="2 3">
    <name type="scientific">Pseudo-nitzschia multistriata</name>
    <dbReference type="NCBI Taxonomy" id="183589"/>
    <lineage>
        <taxon>Eukaryota</taxon>
        <taxon>Sar</taxon>
        <taxon>Stramenopiles</taxon>
        <taxon>Ochrophyta</taxon>
        <taxon>Bacillariophyta</taxon>
        <taxon>Bacillariophyceae</taxon>
        <taxon>Bacillariophycidae</taxon>
        <taxon>Bacillariales</taxon>
        <taxon>Bacillariaceae</taxon>
        <taxon>Pseudo-nitzschia</taxon>
    </lineage>
</organism>
<name>A0A448ZDI1_9STRA</name>
<proteinExistence type="predicted"/>
<evidence type="ECO:0000313" key="2">
    <source>
        <dbReference type="EMBL" id="VEU40095.1"/>
    </source>
</evidence>